<accession>A0A3R7M8Q3</accession>
<evidence type="ECO:0000313" key="3">
    <source>
        <dbReference type="Proteomes" id="UP000238137"/>
    </source>
</evidence>
<dbReference type="Gene3D" id="3.30.565.10">
    <property type="entry name" value="Histidine kinase-like ATPase, C-terminal domain"/>
    <property type="match status" value="1"/>
</dbReference>
<protein>
    <submittedName>
        <fullName evidence="2">Histidine phosphotransferase</fullName>
    </submittedName>
</protein>
<dbReference type="OrthoDB" id="9803702at2"/>
<feature type="domain" description="Histidine phosphotransferase ChpT C-terminal" evidence="1">
    <location>
        <begin position="87"/>
        <end position="203"/>
    </location>
</feature>
<dbReference type="GO" id="GO:0016740">
    <property type="term" value="F:transferase activity"/>
    <property type="evidence" value="ECO:0007669"/>
    <property type="project" value="UniProtKB-KW"/>
</dbReference>
<dbReference type="Proteomes" id="UP000238137">
    <property type="component" value="Unassembled WGS sequence"/>
</dbReference>
<dbReference type="RefSeq" id="WP_106691598.1">
    <property type="nucleotide sequence ID" value="NZ_PXNQ02000007.1"/>
</dbReference>
<reference evidence="2" key="1">
    <citation type="submission" date="2018-05" db="EMBL/GenBank/DDBJ databases">
        <title>Reclassification of Methylarcula marina and Methylarcula terricola as Paracoccus methylarcula sp.nov., comb.nov. and Paracoccus terricola comb.nov.</title>
        <authorList>
            <person name="Shmareva M.N."/>
            <person name="Doronina N.V."/>
            <person name="Vasilenko O.V."/>
            <person name="Tarlachkov S.V."/>
            <person name="Trotsenko Y.A."/>
        </authorList>
    </citation>
    <scope>NUCLEOTIDE SEQUENCE [LARGE SCALE GENOMIC DNA]</scope>
    <source>
        <strain evidence="2">VKM B-2159</strain>
    </source>
</reference>
<sequence>MSAHTMRIDPRQLAALVGSRLCHDLVSPLGAIGNGIELLELSDEFPGLTQTPEMRLIAESVNAAHHRIQAFRVAFGHAGKDQRVTRAELARLVEGMAGQCRMRVELTAFGTFPRPEIRMVVLAMMCLEHALPQGGRVSVLQDGSGWRLLAQAEQTRPDPALWSWLAPRDTPPQRAPAPSEVQFALLAEAAAELGRAIRWKLTGRSAEIAF</sequence>
<name>A0A3R7M8Q3_9RHOB</name>
<evidence type="ECO:0000313" key="2">
    <source>
        <dbReference type="EMBL" id="RNF34088.1"/>
    </source>
</evidence>
<gene>
    <name evidence="2" type="ORF">A7A09_011745</name>
</gene>
<organism evidence="2 3">
    <name type="scientific">Paracoccus methylarcula</name>
    <dbReference type="NCBI Taxonomy" id="72022"/>
    <lineage>
        <taxon>Bacteria</taxon>
        <taxon>Pseudomonadati</taxon>
        <taxon>Pseudomonadota</taxon>
        <taxon>Alphaproteobacteria</taxon>
        <taxon>Rhodobacterales</taxon>
        <taxon>Paracoccaceae</taxon>
        <taxon>Paracoccus</taxon>
    </lineage>
</organism>
<dbReference type="InterPro" id="IPR018762">
    <property type="entry name" value="ChpT_C"/>
</dbReference>
<proteinExistence type="predicted"/>
<dbReference type="AlphaFoldDB" id="A0A3R7M8Q3"/>
<dbReference type="Gene3D" id="1.10.287.130">
    <property type="match status" value="1"/>
</dbReference>
<keyword evidence="3" id="KW-1185">Reference proteome</keyword>
<dbReference type="EMBL" id="PXNQ02000007">
    <property type="protein sequence ID" value="RNF34088.1"/>
    <property type="molecule type" value="Genomic_DNA"/>
</dbReference>
<dbReference type="InterPro" id="IPR036890">
    <property type="entry name" value="HATPase_C_sf"/>
</dbReference>
<dbReference type="Pfam" id="PF10090">
    <property type="entry name" value="HPTransfase"/>
    <property type="match status" value="1"/>
</dbReference>
<comment type="caution">
    <text evidence="2">The sequence shown here is derived from an EMBL/GenBank/DDBJ whole genome shotgun (WGS) entry which is preliminary data.</text>
</comment>
<evidence type="ECO:0000259" key="1">
    <source>
        <dbReference type="Pfam" id="PF10090"/>
    </source>
</evidence>